<feature type="compositionally biased region" description="Basic and acidic residues" evidence="3">
    <location>
        <begin position="29"/>
        <end position="41"/>
    </location>
</feature>
<evidence type="ECO:0000313" key="4">
    <source>
        <dbReference type="EMBL" id="MEV5508533.1"/>
    </source>
</evidence>
<comment type="caution">
    <text evidence="4">The sequence shown here is derived from an EMBL/GenBank/DDBJ whole genome shotgun (WGS) entry which is preliminary data.</text>
</comment>
<dbReference type="InterPro" id="IPR036396">
    <property type="entry name" value="Cyt_P450_sf"/>
</dbReference>
<dbReference type="PANTHER" id="PTHR46696:SF4">
    <property type="entry name" value="BIOTIN BIOSYNTHESIS CYTOCHROME P450"/>
    <property type="match status" value="1"/>
</dbReference>
<comment type="similarity">
    <text evidence="1 2">Belongs to the cytochrome P450 family.</text>
</comment>
<dbReference type="InterPro" id="IPR017972">
    <property type="entry name" value="Cyt_P450_CS"/>
</dbReference>
<keyword evidence="2" id="KW-0503">Monooxygenase</keyword>
<feature type="region of interest" description="Disordered" evidence="3">
    <location>
        <begin position="14"/>
        <end position="41"/>
    </location>
</feature>
<protein>
    <submittedName>
        <fullName evidence="4">Cytochrome P450</fullName>
    </submittedName>
</protein>
<sequence>MIQGQLALGTPLALARPGSANRDPAVFPDPDRYDVSRKSPDKVSFGAGRHRCLGARLARLQARLALGAMAAAVAGYEVDESAARRVTAAEARGVSVLADEGAMALSGGGCGHNGRPAGRPR</sequence>
<dbReference type="PANTHER" id="PTHR46696">
    <property type="entry name" value="P450, PUTATIVE (EUROFUNG)-RELATED"/>
    <property type="match status" value="1"/>
</dbReference>
<evidence type="ECO:0000256" key="1">
    <source>
        <dbReference type="ARBA" id="ARBA00010617"/>
    </source>
</evidence>
<keyword evidence="2" id="KW-0479">Metal-binding</keyword>
<accession>A0ABV3K0S3</accession>
<proteinExistence type="inferred from homology"/>
<name>A0ABV3K0S3_STRON</name>
<evidence type="ECO:0000256" key="2">
    <source>
        <dbReference type="RuleBase" id="RU000461"/>
    </source>
</evidence>
<dbReference type="PRINTS" id="PR00359">
    <property type="entry name" value="BP450"/>
</dbReference>
<dbReference type="InterPro" id="IPR001128">
    <property type="entry name" value="Cyt_P450"/>
</dbReference>
<keyword evidence="2" id="KW-0408">Iron</keyword>
<gene>
    <name evidence="4" type="ORF">AB0L16_19010</name>
</gene>
<dbReference type="Proteomes" id="UP001552594">
    <property type="component" value="Unassembled WGS sequence"/>
</dbReference>
<dbReference type="InterPro" id="IPR002397">
    <property type="entry name" value="Cyt_P450_B"/>
</dbReference>
<keyword evidence="5" id="KW-1185">Reference proteome</keyword>
<dbReference type="PROSITE" id="PS00086">
    <property type="entry name" value="CYTOCHROME_P450"/>
    <property type="match status" value="1"/>
</dbReference>
<evidence type="ECO:0000313" key="5">
    <source>
        <dbReference type="Proteomes" id="UP001552594"/>
    </source>
</evidence>
<keyword evidence="2" id="KW-0560">Oxidoreductase</keyword>
<keyword evidence="2" id="KW-0349">Heme</keyword>
<dbReference type="Pfam" id="PF00067">
    <property type="entry name" value="p450"/>
    <property type="match status" value="1"/>
</dbReference>
<dbReference type="SUPFAM" id="SSF48264">
    <property type="entry name" value="Cytochrome P450"/>
    <property type="match status" value="1"/>
</dbReference>
<reference evidence="4 5" key="1">
    <citation type="submission" date="2024-06" db="EMBL/GenBank/DDBJ databases">
        <title>The Natural Products Discovery Center: Release of the First 8490 Sequenced Strains for Exploring Actinobacteria Biosynthetic Diversity.</title>
        <authorList>
            <person name="Kalkreuter E."/>
            <person name="Kautsar S.A."/>
            <person name="Yang D."/>
            <person name="Bader C.D."/>
            <person name="Teijaro C.N."/>
            <person name="Fluegel L."/>
            <person name="Davis C.M."/>
            <person name="Simpson J.R."/>
            <person name="Lauterbach L."/>
            <person name="Steele A.D."/>
            <person name="Gui C."/>
            <person name="Meng S."/>
            <person name="Li G."/>
            <person name="Viehrig K."/>
            <person name="Ye F."/>
            <person name="Su P."/>
            <person name="Kiefer A.F."/>
            <person name="Nichols A."/>
            <person name="Cepeda A.J."/>
            <person name="Yan W."/>
            <person name="Fan B."/>
            <person name="Jiang Y."/>
            <person name="Adhikari A."/>
            <person name="Zheng C.-J."/>
            <person name="Schuster L."/>
            <person name="Cowan T.M."/>
            <person name="Smanski M.J."/>
            <person name="Chevrette M.G."/>
            <person name="De Carvalho L.P.S."/>
            <person name="Shen B."/>
        </authorList>
    </citation>
    <scope>NUCLEOTIDE SEQUENCE [LARGE SCALE GENOMIC DNA]</scope>
    <source>
        <strain evidence="4 5">NPDC052347</strain>
    </source>
</reference>
<dbReference type="EMBL" id="JBFAUK010000014">
    <property type="protein sequence ID" value="MEV5508533.1"/>
    <property type="molecule type" value="Genomic_DNA"/>
</dbReference>
<dbReference type="RefSeq" id="WP_364854074.1">
    <property type="nucleotide sequence ID" value="NZ_JBFAUK010000014.1"/>
</dbReference>
<evidence type="ECO:0000256" key="3">
    <source>
        <dbReference type="SAM" id="MobiDB-lite"/>
    </source>
</evidence>
<organism evidence="4 5">
    <name type="scientific">Streptomyces orinoci</name>
    <name type="common">Streptoverticillium orinoci</name>
    <dbReference type="NCBI Taxonomy" id="67339"/>
    <lineage>
        <taxon>Bacteria</taxon>
        <taxon>Bacillati</taxon>
        <taxon>Actinomycetota</taxon>
        <taxon>Actinomycetes</taxon>
        <taxon>Kitasatosporales</taxon>
        <taxon>Streptomycetaceae</taxon>
        <taxon>Streptomyces</taxon>
    </lineage>
</organism>
<dbReference type="Gene3D" id="1.10.630.10">
    <property type="entry name" value="Cytochrome P450"/>
    <property type="match status" value="1"/>
</dbReference>